<dbReference type="EMBL" id="PPED02000002">
    <property type="protein sequence ID" value="PWN69994.1"/>
    <property type="molecule type" value="Genomic_DNA"/>
</dbReference>
<dbReference type="RefSeq" id="WP_103247276.1">
    <property type="nucleotide sequence ID" value="NZ_PPED02000002.1"/>
</dbReference>
<dbReference type="Proteomes" id="UP000236594">
    <property type="component" value="Unassembled WGS sequence"/>
</dbReference>
<dbReference type="AlphaFoldDB" id="A0A316X906"/>
<organism evidence="1 2">
    <name type="scientific">Chryseobacterium phosphatilyticum</name>
    <dbReference type="NCBI Taxonomy" id="475075"/>
    <lineage>
        <taxon>Bacteria</taxon>
        <taxon>Pseudomonadati</taxon>
        <taxon>Bacteroidota</taxon>
        <taxon>Flavobacteriia</taxon>
        <taxon>Flavobacteriales</taxon>
        <taxon>Weeksellaceae</taxon>
        <taxon>Chryseobacterium group</taxon>
        <taxon>Chryseobacterium</taxon>
    </lineage>
</organism>
<proteinExistence type="predicted"/>
<gene>
    <name evidence="1" type="ORF">C1631_008300</name>
</gene>
<name>A0A316X906_9FLAO</name>
<reference evidence="1 2" key="1">
    <citation type="submission" date="2018-04" db="EMBL/GenBank/DDBJ databases">
        <title>Draft Genome Sequence of Phosphate-Solubilizing Chryseobacterium sp. ISE14 that is a Biocontrol and Plant Growth-Promoting Rhizobacterium Isolated from Cucumber.</title>
        <authorList>
            <person name="Jeong J.-J."/>
            <person name="Sang M.K."/>
            <person name="Choi I.-G."/>
            <person name="Kim K.D."/>
        </authorList>
    </citation>
    <scope>NUCLEOTIDE SEQUENCE [LARGE SCALE GENOMIC DNA]</scope>
    <source>
        <strain evidence="1 2">ISE14</strain>
    </source>
</reference>
<dbReference type="OrthoDB" id="1489647at2"/>
<sequence length="565" mass="64941">MKTRTTFKLGQIFLFAFGVILLSFQYSCKDDLIESQDEKTLEKNMSNSYARSFTGDSILLKNPYSVESMKIALEKVRDQNPKEIGGFEIRPSHVYLKFTPQNEDEVGLLKQDSTTHYFDYRLDAEYQDGFLENRAPDADSIPVYYTAVPIGKALPAVRHEVLSELYIPEQDPYFADIEDIERYEVNGKVGNRTDLFHNLLYTAYELTGNEKDLLTDDSTPQAKWIFGKKWYPSGRIQVKDDILDVVPVTGAQVLMRQWFTVAQGITDGNGNFSTSSVRGKAKYVIQWERYNYSVRNGSIFQAEMKGPNVKQQAWYPVIDGGEDEYHALIHQAAHDFYYGYRFGLTSPPKNNHIYNFGRQSQIKIAARKTAPWGVPSSYSHVRSELTFGLSAQIHIKAYGRLSDMVYGTTIHELSHALHSVIDRSAYNDICQDSFLSFNSAVKNRNRRLLESWPTTVETLMTLERYKRIRGYSVYRSTLSNNFQNRTISAENHYTSGGYDMIDLQNQNGIYGAGYPVDRVSGYTAPQLEQALKGSRNWYQWRDKIKSSYSNPTKIYLDELFSNWQD</sequence>
<evidence type="ECO:0000313" key="1">
    <source>
        <dbReference type="EMBL" id="PWN69994.1"/>
    </source>
</evidence>
<comment type="caution">
    <text evidence="1">The sequence shown here is derived from an EMBL/GenBank/DDBJ whole genome shotgun (WGS) entry which is preliminary data.</text>
</comment>
<keyword evidence="2" id="KW-1185">Reference proteome</keyword>
<protein>
    <submittedName>
        <fullName evidence="1">Uncharacterized protein</fullName>
    </submittedName>
</protein>
<evidence type="ECO:0000313" key="2">
    <source>
        <dbReference type="Proteomes" id="UP000236594"/>
    </source>
</evidence>
<accession>A0A316X906</accession>